<dbReference type="RefSeq" id="WP_266337729.1">
    <property type="nucleotide sequence ID" value="NZ_JAPKNK010000002.1"/>
</dbReference>
<dbReference type="GO" id="GO:0047632">
    <property type="term" value="F:agmatine deiminase activity"/>
    <property type="evidence" value="ECO:0007669"/>
    <property type="project" value="UniProtKB-UniRule"/>
</dbReference>
<name>A0A9X3IKR6_9HYPH</name>
<accession>A0A9X3IKR6</accession>
<protein>
    <recommendedName>
        <fullName evidence="2">Putative agmatine deiminase</fullName>
        <ecNumber evidence="2">3.5.3.12</ecNumber>
    </recommendedName>
    <alternativeName>
        <fullName evidence="2">Agmatine iminohydrolase</fullName>
    </alternativeName>
</protein>
<dbReference type="AlphaFoldDB" id="A0A9X3IKR6"/>
<dbReference type="InterPro" id="IPR017754">
    <property type="entry name" value="Agmatine_deiminase"/>
</dbReference>
<dbReference type="InterPro" id="IPR001356">
    <property type="entry name" value="HD"/>
</dbReference>
<keyword evidence="1 2" id="KW-0378">Hydrolase</keyword>
<dbReference type="PANTHER" id="PTHR31377">
    <property type="entry name" value="AGMATINE DEIMINASE-RELATED"/>
    <property type="match status" value="1"/>
</dbReference>
<comment type="catalytic activity">
    <reaction evidence="2">
        <text>agmatine + H2O = N-carbamoylputrescine + NH4(+)</text>
        <dbReference type="Rhea" id="RHEA:18037"/>
        <dbReference type="ChEBI" id="CHEBI:15377"/>
        <dbReference type="ChEBI" id="CHEBI:28938"/>
        <dbReference type="ChEBI" id="CHEBI:58145"/>
        <dbReference type="ChEBI" id="CHEBI:58318"/>
        <dbReference type="EC" id="3.5.3.12"/>
    </reaction>
</comment>
<sequence length="367" mass="40079">MSATLQSLPRDDGFRMPAEWEPHAGTWMIWPERPDNWRLGGKPAQQAFAAVATAIAEAEPVTMLVSAGQWENARQRLPAHVRLVEATTNDAWCRDTGPSFVVSADGRLRGNDWRFNAWGGFNGGLYSPWDQDDRAAAKILEIEGAPRYRAPFVLEGGAIHVDGEGTLLTTQECLLNPNRNPYLDRSEIEEHLAARLGVSKTIWLGPGLFHDETDGHIDNLACFVRPGVVALTWCEDPDDPQYAISHDAHERLAAATDAQGRRLQIVKLPMPGPLYMTDAEAAGIDVSEGSAERRGGARLAASYANYYIANGLVVMPLLDAKTDQAAMEIIAALHPDRRIVGIEAREILLGGGNIHCITQQQPVGRPG</sequence>
<dbReference type="Gene3D" id="3.75.10.10">
    <property type="entry name" value="L-arginine/glycine Amidinotransferase, Chain A"/>
    <property type="match status" value="1"/>
</dbReference>
<dbReference type="EC" id="3.5.3.12" evidence="2"/>
<comment type="caution">
    <text evidence="3">The sequence shown here is derived from an EMBL/GenBank/DDBJ whole genome shotgun (WGS) entry which is preliminary data.</text>
</comment>
<dbReference type="GO" id="GO:0003677">
    <property type="term" value="F:DNA binding"/>
    <property type="evidence" value="ECO:0007669"/>
    <property type="project" value="InterPro"/>
</dbReference>
<gene>
    <name evidence="2 3" type="primary">aguA</name>
    <name evidence="3" type="ORF">OSH07_06120</name>
</gene>
<proteinExistence type="inferred from homology"/>
<feature type="active site" description="Amidino-cysteine intermediate" evidence="2">
    <location>
        <position position="356"/>
    </location>
</feature>
<dbReference type="InterPro" id="IPR007466">
    <property type="entry name" value="Peptidyl-Arg-deiminase_porph"/>
</dbReference>
<dbReference type="NCBIfam" id="NF010070">
    <property type="entry name" value="PRK13551.1"/>
    <property type="match status" value="1"/>
</dbReference>
<dbReference type="GO" id="GO:0009446">
    <property type="term" value="P:putrescine biosynthetic process"/>
    <property type="evidence" value="ECO:0007669"/>
    <property type="project" value="InterPro"/>
</dbReference>
<dbReference type="Proteomes" id="UP001144805">
    <property type="component" value="Unassembled WGS sequence"/>
</dbReference>
<dbReference type="GO" id="GO:0004668">
    <property type="term" value="F:protein-arginine deiminase activity"/>
    <property type="evidence" value="ECO:0007669"/>
    <property type="project" value="InterPro"/>
</dbReference>
<evidence type="ECO:0000256" key="2">
    <source>
        <dbReference type="HAMAP-Rule" id="MF_01841"/>
    </source>
</evidence>
<dbReference type="NCBIfam" id="TIGR03380">
    <property type="entry name" value="agmatine_aguA"/>
    <property type="match status" value="1"/>
</dbReference>
<comment type="similarity">
    <text evidence="2">Belongs to the agmatine deiminase family.</text>
</comment>
<reference evidence="3" key="1">
    <citation type="submission" date="2022-11" db="EMBL/GenBank/DDBJ databases">
        <title>Biodiversity and phylogenetic relationships of bacteria.</title>
        <authorList>
            <person name="Machado R.A.R."/>
            <person name="Bhat A."/>
            <person name="Loulou A."/>
            <person name="Kallel S."/>
        </authorList>
    </citation>
    <scope>NUCLEOTIDE SEQUENCE</scope>
    <source>
        <strain evidence="3">K-TC2</strain>
    </source>
</reference>
<dbReference type="SUPFAM" id="SSF55909">
    <property type="entry name" value="Pentein"/>
    <property type="match status" value="1"/>
</dbReference>
<organism evidence="3 4">
    <name type="scientific">Kaistia nematophila</name>
    <dbReference type="NCBI Taxonomy" id="2994654"/>
    <lineage>
        <taxon>Bacteria</taxon>
        <taxon>Pseudomonadati</taxon>
        <taxon>Pseudomonadota</taxon>
        <taxon>Alphaproteobacteria</taxon>
        <taxon>Hyphomicrobiales</taxon>
        <taxon>Kaistiaceae</taxon>
        <taxon>Kaistia</taxon>
    </lineage>
</organism>
<keyword evidence="4" id="KW-1185">Reference proteome</keyword>
<evidence type="ECO:0000313" key="4">
    <source>
        <dbReference type="Proteomes" id="UP001144805"/>
    </source>
</evidence>
<dbReference type="PANTHER" id="PTHR31377:SF0">
    <property type="entry name" value="AGMATINE DEIMINASE-RELATED"/>
    <property type="match status" value="1"/>
</dbReference>
<dbReference type="Pfam" id="PF04371">
    <property type="entry name" value="PAD_porph"/>
    <property type="match status" value="1"/>
</dbReference>
<dbReference type="HAMAP" id="MF_01841">
    <property type="entry name" value="Agmatine_deimin"/>
    <property type="match status" value="1"/>
</dbReference>
<dbReference type="CDD" id="cd00086">
    <property type="entry name" value="homeodomain"/>
    <property type="match status" value="1"/>
</dbReference>
<dbReference type="EMBL" id="JAPKNK010000002">
    <property type="protein sequence ID" value="MCX5568761.1"/>
    <property type="molecule type" value="Genomic_DNA"/>
</dbReference>
<evidence type="ECO:0000313" key="3">
    <source>
        <dbReference type="EMBL" id="MCX5568761.1"/>
    </source>
</evidence>
<evidence type="ECO:0000256" key="1">
    <source>
        <dbReference type="ARBA" id="ARBA00022801"/>
    </source>
</evidence>